<dbReference type="PANTHER" id="PTHR46532">
    <property type="entry name" value="MALE FERTILITY FACTOR KL5"/>
    <property type="match status" value="1"/>
</dbReference>
<comment type="similarity">
    <text evidence="2">Belongs to the dynein heavy chain family.</text>
</comment>
<keyword evidence="3" id="KW-0963">Cytoplasm</keyword>
<evidence type="ECO:0000256" key="9">
    <source>
        <dbReference type="ARBA" id="ARBA00023054"/>
    </source>
</evidence>
<dbReference type="InterPro" id="IPR013594">
    <property type="entry name" value="Dynein_heavy_tail"/>
</dbReference>
<evidence type="ECO:0000256" key="2">
    <source>
        <dbReference type="ARBA" id="ARBA00008887"/>
    </source>
</evidence>
<keyword evidence="11" id="KW-0505">Motor protein</keyword>
<evidence type="ECO:0000256" key="7">
    <source>
        <dbReference type="ARBA" id="ARBA00022840"/>
    </source>
</evidence>
<dbReference type="InterPro" id="IPR056759">
    <property type="entry name" value="DYH2-5-8_CC"/>
</dbReference>
<dbReference type="Gene3D" id="6.10.140.1060">
    <property type="match status" value="1"/>
</dbReference>
<evidence type="ECO:0000256" key="6">
    <source>
        <dbReference type="ARBA" id="ARBA00022741"/>
    </source>
</evidence>
<dbReference type="Pfam" id="PF17857">
    <property type="entry name" value="AAA_lid_1"/>
    <property type="match status" value="1"/>
</dbReference>
<evidence type="ECO:0000313" key="17">
    <source>
        <dbReference type="EMBL" id="CAD9078199.1"/>
    </source>
</evidence>
<dbReference type="SUPFAM" id="SSF52540">
    <property type="entry name" value="P-loop containing nucleoside triphosphate hydrolases"/>
    <property type="match status" value="4"/>
</dbReference>
<protein>
    <recommendedName>
        <fullName evidence="16">AAA+ ATPase domain-containing protein</fullName>
    </recommendedName>
</protein>
<dbReference type="Pfam" id="PF12781">
    <property type="entry name" value="AAA_9"/>
    <property type="match status" value="1"/>
</dbReference>
<evidence type="ECO:0000256" key="1">
    <source>
        <dbReference type="ARBA" id="ARBA00004430"/>
    </source>
</evidence>
<dbReference type="InterPro" id="IPR003593">
    <property type="entry name" value="AAA+_ATPase"/>
</dbReference>
<organism evidence="17">
    <name type="scientific">Percolomonas cosmopolitus</name>
    <dbReference type="NCBI Taxonomy" id="63605"/>
    <lineage>
        <taxon>Eukaryota</taxon>
        <taxon>Discoba</taxon>
        <taxon>Heterolobosea</taxon>
        <taxon>Tetramitia</taxon>
        <taxon>Eutetramitia</taxon>
        <taxon>Percolomonadidae</taxon>
        <taxon>Percolomonas</taxon>
    </lineage>
</organism>
<reference evidence="17" key="1">
    <citation type="submission" date="2021-01" db="EMBL/GenBank/DDBJ databases">
        <authorList>
            <person name="Corre E."/>
            <person name="Pelletier E."/>
            <person name="Niang G."/>
            <person name="Scheremetjew M."/>
            <person name="Finn R."/>
            <person name="Kale V."/>
            <person name="Holt S."/>
            <person name="Cochrane G."/>
            <person name="Meng A."/>
            <person name="Brown T."/>
            <person name="Cohen L."/>
        </authorList>
    </citation>
    <scope>NUCLEOTIDE SEQUENCE</scope>
    <source>
        <strain evidence="17">WS</strain>
    </source>
</reference>
<dbReference type="InterPro" id="IPR042228">
    <property type="entry name" value="Dynein_linker_3"/>
</dbReference>
<evidence type="ECO:0000256" key="12">
    <source>
        <dbReference type="ARBA" id="ARBA00023212"/>
    </source>
</evidence>
<evidence type="ECO:0000256" key="13">
    <source>
        <dbReference type="ARBA" id="ARBA00023273"/>
    </source>
</evidence>
<dbReference type="Pfam" id="PF12774">
    <property type="entry name" value="AAA_6"/>
    <property type="match status" value="1"/>
</dbReference>
<dbReference type="Pfam" id="PF03028">
    <property type="entry name" value="Dynein_heavy"/>
    <property type="match status" value="1"/>
</dbReference>
<evidence type="ECO:0000256" key="3">
    <source>
        <dbReference type="ARBA" id="ARBA00022490"/>
    </source>
</evidence>
<dbReference type="Gene3D" id="1.20.140.100">
    <property type="entry name" value="Dynein heavy chain, N-terminal domain 2"/>
    <property type="match status" value="1"/>
</dbReference>
<dbReference type="FunFam" id="3.40.50.300:FF:000044">
    <property type="entry name" value="Dynein heavy chain 5, axonemal"/>
    <property type="match status" value="1"/>
</dbReference>
<evidence type="ECO:0000259" key="16">
    <source>
        <dbReference type="SMART" id="SM00382"/>
    </source>
</evidence>
<keyword evidence="9 14" id="KW-0175">Coiled coil</keyword>
<dbReference type="InterPro" id="IPR024317">
    <property type="entry name" value="Dynein_heavy_chain_D4_dom"/>
</dbReference>
<dbReference type="Gene3D" id="1.10.472.130">
    <property type="match status" value="1"/>
</dbReference>
<dbReference type="Pfam" id="PF08385">
    <property type="entry name" value="DHC_N1"/>
    <property type="match status" value="1"/>
</dbReference>
<dbReference type="FunFam" id="1.20.1270.280:FF:000002">
    <property type="entry name" value="Dynein heavy chain 5, axonemal"/>
    <property type="match status" value="1"/>
</dbReference>
<dbReference type="Gene3D" id="3.20.180.20">
    <property type="entry name" value="Dynein heavy chain, N-terminal domain 2"/>
    <property type="match status" value="1"/>
</dbReference>
<dbReference type="Gene3D" id="1.20.920.30">
    <property type="match status" value="1"/>
</dbReference>
<dbReference type="Gene3D" id="1.20.920.20">
    <property type="match status" value="1"/>
</dbReference>
<dbReference type="Gene3D" id="3.40.50.300">
    <property type="entry name" value="P-loop containing nucleotide triphosphate hydrolases"/>
    <property type="match status" value="5"/>
</dbReference>
<dbReference type="InterPro" id="IPR043160">
    <property type="entry name" value="Dynein_C_barrel"/>
</dbReference>
<dbReference type="InterPro" id="IPR043157">
    <property type="entry name" value="Dynein_AAA1S"/>
</dbReference>
<dbReference type="InterPro" id="IPR013602">
    <property type="entry name" value="Dynein_heavy_linker"/>
</dbReference>
<dbReference type="FunFam" id="1.10.8.710:FF:000003">
    <property type="entry name" value="Dynein axonemal heavy chain 5"/>
    <property type="match status" value="1"/>
</dbReference>
<evidence type="ECO:0000256" key="11">
    <source>
        <dbReference type="ARBA" id="ARBA00023175"/>
    </source>
</evidence>
<evidence type="ECO:0000256" key="8">
    <source>
        <dbReference type="ARBA" id="ARBA00023017"/>
    </source>
</evidence>
<dbReference type="GO" id="GO:0005874">
    <property type="term" value="C:microtubule"/>
    <property type="evidence" value="ECO:0007669"/>
    <property type="project" value="UniProtKB-KW"/>
</dbReference>
<dbReference type="GO" id="GO:0045505">
    <property type="term" value="F:dynein intermediate chain binding"/>
    <property type="evidence" value="ECO:0007669"/>
    <property type="project" value="InterPro"/>
</dbReference>
<dbReference type="InterPro" id="IPR041658">
    <property type="entry name" value="AAA_lid_11"/>
</dbReference>
<dbReference type="FunFam" id="1.10.8.1220:FF:000001">
    <property type="entry name" value="Dynein axonemal heavy chain 5"/>
    <property type="match status" value="1"/>
</dbReference>
<feature type="coiled-coil region" evidence="14">
    <location>
        <begin position="3139"/>
        <end position="3176"/>
    </location>
</feature>
<dbReference type="GO" id="GO:0005858">
    <property type="term" value="C:axonemal dynein complex"/>
    <property type="evidence" value="ECO:0007669"/>
    <property type="project" value="TreeGrafter"/>
</dbReference>
<gene>
    <name evidence="17" type="ORF">PCOS0759_LOCUS1431</name>
</gene>
<dbReference type="FunFam" id="3.40.50.300:FF:000320">
    <property type="entry name" value="Dynein, axonemal, heavy chain 5"/>
    <property type="match status" value="1"/>
</dbReference>
<accession>A0A7S1KLW9</accession>
<dbReference type="FunFam" id="1.20.920.30:FF:000004">
    <property type="entry name" value="Dynein axonemal heavy chain 5"/>
    <property type="match status" value="1"/>
</dbReference>
<keyword evidence="6" id="KW-0547">Nucleotide-binding</keyword>
<dbReference type="Pfam" id="PF08393">
    <property type="entry name" value="DHC_N2"/>
    <property type="match status" value="1"/>
</dbReference>
<feature type="coiled-coil region" evidence="14">
    <location>
        <begin position="3368"/>
        <end position="3447"/>
    </location>
</feature>
<dbReference type="FunFam" id="3.40.50.300:FF:002141">
    <property type="entry name" value="Dynein heavy chain"/>
    <property type="match status" value="1"/>
</dbReference>
<feature type="domain" description="AAA+ ATPase" evidence="16">
    <location>
        <begin position="2512"/>
        <end position="2662"/>
    </location>
</feature>
<dbReference type="FunFam" id="1.20.140.100:FF:000003">
    <property type="entry name" value="Dynein, axonemal, heavy chain 5"/>
    <property type="match status" value="1"/>
</dbReference>
<keyword evidence="5" id="KW-0677">Repeat</keyword>
<feature type="region of interest" description="Disordered" evidence="15">
    <location>
        <begin position="111"/>
        <end position="130"/>
    </location>
</feature>
<dbReference type="Pfam" id="PF12775">
    <property type="entry name" value="AAA_7"/>
    <property type="match status" value="1"/>
</dbReference>
<keyword evidence="8" id="KW-0243">Dynein</keyword>
<keyword evidence="13" id="KW-0966">Cell projection</keyword>
<dbReference type="PANTHER" id="PTHR46532:SF11">
    <property type="entry name" value="DYNEIN AXONEMAL HEAVY CHAIN 12"/>
    <property type="match status" value="1"/>
</dbReference>
<evidence type="ECO:0000256" key="10">
    <source>
        <dbReference type="ARBA" id="ARBA00023069"/>
    </source>
</evidence>
<proteinExistence type="inferred from homology"/>
<keyword evidence="12" id="KW-0206">Cytoskeleton</keyword>
<dbReference type="GO" id="GO:0051959">
    <property type="term" value="F:dynein light intermediate chain binding"/>
    <property type="evidence" value="ECO:0007669"/>
    <property type="project" value="InterPro"/>
</dbReference>
<dbReference type="InterPro" id="IPR041589">
    <property type="entry name" value="DNAH3_AAA_lid_1"/>
</dbReference>
<dbReference type="FunFam" id="3.40.50.300:FF:000049">
    <property type="entry name" value="Dynein, axonemal, heavy chain 5"/>
    <property type="match status" value="1"/>
</dbReference>
<keyword evidence="10" id="KW-0969">Cilium</keyword>
<comment type="subcellular location">
    <subcellularLocation>
        <location evidence="1">Cytoplasm</location>
        <location evidence="1">Cytoskeleton</location>
        <location evidence="1">Cilium axoneme</location>
    </subcellularLocation>
</comment>
<keyword evidence="4" id="KW-0493">Microtubule</keyword>
<dbReference type="InterPro" id="IPR026983">
    <property type="entry name" value="DHC"/>
</dbReference>
<dbReference type="InterPro" id="IPR027417">
    <property type="entry name" value="P-loop_NTPase"/>
</dbReference>
<dbReference type="Pfam" id="PF17852">
    <property type="entry name" value="Dynein_AAA_lid"/>
    <property type="match status" value="1"/>
</dbReference>
<dbReference type="InterPro" id="IPR041228">
    <property type="entry name" value="Dynein_C"/>
</dbReference>
<dbReference type="GO" id="GO:0008569">
    <property type="term" value="F:minus-end-directed microtubule motor activity"/>
    <property type="evidence" value="ECO:0007669"/>
    <property type="project" value="InterPro"/>
</dbReference>
<dbReference type="Gene3D" id="1.10.8.1220">
    <property type="match status" value="1"/>
</dbReference>
<dbReference type="InterPro" id="IPR041466">
    <property type="entry name" value="Dynein_AAA5_ext"/>
</dbReference>
<dbReference type="InterPro" id="IPR004273">
    <property type="entry name" value="Dynein_heavy_D6_P-loop"/>
</dbReference>
<dbReference type="Gene3D" id="1.10.287.2620">
    <property type="match status" value="1"/>
</dbReference>
<dbReference type="Gene3D" id="3.10.490.20">
    <property type="match status" value="1"/>
</dbReference>
<dbReference type="Gene3D" id="1.10.8.710">
    <property type="match status" value="1"/>
</dbReference>
<dbReference type="FunFam" id="1.20.920.20:FF:000001">
    <property type="entry name" value="dynein heavy chain 2, axonemal"/>
    <property type="match status" value="1"/>
</dbReference>
<evidence type="ECO:0000256" key="5">
    <source>
        <dbReference type="ARBA" id="ARBA00022737"/>
    </source>
</evidence>
<dbReference type="Pfam" id="PF18199">
    <property type="entry name" value="Dynein_C"/>
    <property type="match status" value="1"/>
</dbReference>
<dbReference type="Gene3D" id="1.20.58.1120">
    <property type="match status" value="1"/>
</dbReference>
<dbReference type="InterPro" id="IPR035699">
    <property type="entry name" value="AAA_6"/>
</dbReference>
<evidence type="ECO:0000256" key="4">
    <source>
        <dbReference type="ARBA" id="ARBA00022701"/>
    </source>
</evidence>
<dbReference type="Pfam" id="PF25007">
    <property type="entry name" value="DYH2-5-8_CC"/>
    <property type="match status" value="1"/>
</dbReference>
<feature type="coiled-coil region" evidence="14">
    <location>
        <begin position="3669"/>
        <end position="3703"/>
    </location>
</feature>
<dbReference type="FunFam" id="3.20.180.20:FF:000001">
    <property type="entry name" value="Dynein axonemal heavy chain 5"/>
    <property type="match status" value="1"/>
</dbReference>
<evidence type="ECO:0000256" key="14">
    <source>
        <dbReference type="SAM" id="Coils"/>
    </source>
</evidence>
<evidence type="ECO:0000256" key="15">
    <source>
        <dbReference type="SAM" id="MobiDB-lite"/>
    </source>
</evidence>
<dbReference type="Pfam" id="PF18198">
    <property type="entry name" value="AAA_lid_11"/>
    <property type="match status" value="1"/>
</dbReference>
<name>A0A7S1KLW9_9EUKA</name>
<dbReference type="EMBL" id="HBGD01001714">
    <property type="protein sequence ID" value="CAD9078199.1"/>
    <property type="molecule type" value="Transcribed_RNA"/>
</dbReference>
<dbReference type="Gene3D" id="1.20.1270.280">
    <property type="match status" value="1"/>
</dbReference>
<dbReference type="InterPro" id="IPR024743">
    <property type="entry name" value="Dynein_HC_stalk"/>
</dbReference>
<dbReference type="FunFam" id="3.10.490.20:FF:000010">
    <property type="entry name" value="Dynein heavy chain, putative"/>
    <property type="match status" value="1"/>
</dbReference>
<dbReference type="Pfam" id="PF12780">
    <property type="entry name" value="AAA_8"/>
    <property type="match status" value="1"/>
</dbReference>
<feature type="compositionally biased region" description="Polar residues" evidence="15">
    <location>
        <begin position="111"/>
        <end position="126"/>
    </location>
</feature>
<dbReference type="Gene3D" id="1.10.8.720">
    <property type="entry name" value="Region D6 of dynein motor"/>
    <property type="match status" value="1"/>
</dbReference>
<keyword evidence="7" id="KW-0067">ATP-binding</keyword>
<sequence>MSGPTSNGNGVTSAKPDKRHEYIFQKVSDALNIDLSTVQNVGCFQPNLQCINNFLASNGPQTLLWFYDRKSAQVSSGEDGDEEGWDTATVRSGLSSSTMLTSNTHTTSFFTGESQTSGVTPKNGDSTAPVPKSEYQPILCVANDAQRYALMKGQIAYFLKKSCKDKISTTNIMENTIFGTIDGRTGLLDELKRRLEEVMLPTLKSKSAWGELSGDGIDSKLEIEDFLDQVERFVNTLSESINSLNSTVVLSAPKKNFGIEARSKSYQRASQRPEIVQMFEEKLTEWSEQIETILSEGKDRAELDEKSENGPHVELEYWKQRMAKFNSITDQLKQRRCKIVLGVLKYAKSGLLQDWKELDMKITDAANEAKDNVKYLYILEKFSEPLYKTDPVKMIASIPGLINAIKMMHSIARYYNTSERMTSLFVKITNQMITCCKKYITRDGSLWGQDVQTLVAKFKACIDLNEAYQHYYRKTREELAQNPYGKQFDFSEQTIFGRFDAFCWRIQKLIDMFNTIHQFQLLANSKIENIQPITDQFKNVLTSIQGQSYDFLDHKNKQFEEDFVRFNQDMSQLEAKLVIFINNCFGSATSTQHSLEMLRQFREVLKQDSLQRLLDEKHKIIFNNYGRDVEGIKQIYEKFRKRPPLPRNSPPVAGNIAWARQLLRKIEDPMKLFQQTSAIRTKDARRIIKMYNKLAVALVHFERLWYEKWLEVVRTARDGLHATLLVRHPQTGMIHVNFDNHLLRLIKEVTWLERMGFDDIPDSAYSVANQEDRLLSYSEKLKYMLSEYYRVISLPNDIVKPLVGPMIEAAGLAVEPGLHALTWMSLSIDQYLERVFEQLEILEDVVTKANNIVEFRLNTNCDEISKASLIKFFSKVKTIDTFVTAQQKHAAKVSEQINIRNKEIEAGVNDLIVLVTSMYTPQQTTELSDQLIQTKDLFEEKVFSSIVVALQNSVSLLKYRILGTTPHDGESTKPVFSAQIELDIPYIKLRPPLSDIQRSVNRCARYMLESTKNIGRWSHHTDAPDEDSVYDKLGEHRSTIQSFMQLTDAVSGLSNKIDEFISSLDKYHYLWKENRGEIVSNFKARSPSIEEFERKIAEFSQVEKELKDRSKHEIMGSLALDLKPITDALRTEAAQWKHAFGQSLNAKAKERMSEMSTFMEDTKAVLLRPANDLETLNMKMQTIEQMRDQESKIDTILKPIEECYSILHRYNIEVSKEESDVVDSMEYNWSQLVKLSRTTMSDLQRVGPKFRRELLADIITFKKDVEEFKDSYDKHGPMRKGITPREAIKALKKYGNAYEERERKWNTYTMGESLFGLPQTSYPELQQIQGELQFLNRLYELYRKVIITVQDFEAMNWSDLDTELMGQKLEEFAKGVKTMPKGLTKWDAYIELKDTIDKFQETLPLLESLNEPYVKERHWAEIEELCNAKLDYKNPEFKVKNIMEGRLVEHKDDIEEVVNAAQRQQDIETKLNQIKLDWGPSGHKFVLGSFKNRGNLMLKDMGEILQEMEDAQLMLSGLVANMFNKPFKKEIQEWLKRLTVTQSVIDDWLKVQALWVYLEAVFTGGDIAKELPTVAKRFSNVDRSWVKIMTTVEAEPNIVKMCYSNEMLRELLPHLKENLEKCQKSLSGYLESKRMIFPRFFFLSDGQLLEILGQGSDPTTIQPHLLSIFANIGRVSFDAEKKNKIVRMTSAEGEPCDLKNGLVCQGNVEDWLNKLVDEMRDTVAHRIRLMNADLVDYLAEADKDKFQKFINKYLSQVSLLGIQIFWTLDSENAIRNSKTERGIMQNTRKKFEALLSHLIDFTTIATLTKLERRRIETLITIHIHQVEIFQHLCQKRIKSVSHFDWLKQTRFYWKPEDNEVPIRITDINFKYCNEFLGTTSKLVITPLTDRIYISCAQAMGMFLGGAPAGPAGTGKTETTKDMGGTLGKFFITINCSDQMNYTAMGLLFKGISQGGVWVGFDEVNRIYVEVLSVVAAQIKCVFDALKNRNKRFTFVDGTELSLDAECGLFVTMNPGYAGRTELPENMKRLFRTIAVVVPDRQIIMKVKLASAGFQENIPLSRKFFMLYRLCEEQLSKQIHYDFGLRNILSVLRTCGSVLRGNKDMSESKVLMRVLRDMNISKMVDEDSILFLELIKDLFPGEKVKDSAYPDMQKHIAAILEEKGLTNHPDWNLRVIQIFEQYNVRHGVCIMGPSGGGKSSSIFTLCEALCRSGTVTKIKKMNPKAITASQMFGILDQNTNDWTDGIFSALWRMSAAKTKEHSWILLDGPVDTLWIENLNTVLDDTRTLTLANGDRLIMPPTLKLFFEVSNLDNASPATVSRLGMVYIGLSALGWQPIFEAWTNKYRKQKKFLDILGSFKQLFETHIDLIQEFVELELEPVMAVHKVNVVSSTMRLLDGLLLNEDKASISAEHAERFFVFSVVWSIGALLEDEDRIKLHKFLQKRKLDLPQIDVSSKDTVFSYVTDSEGKWEHWDNRVPRWEYPKDHSPKFHDILVPTVDNVRQAFLIDMIASQKLPVLVIGKAGTAKTVTLQQYIQSQDKKKIQEKFLSFSSATTPALYQKTIFTALEKRMSNQFGPPVGKWMMIFIDDINMPFINDWGDQITNEIVRQSIEDNGFFSLEPSRAGDWLHILDVQFFGAMNHPGGGRNDIPERLKRHFSIFNMTFPNDTSIDKIFGTIAQGHFSGGRGFSESVVKTTKSIASMTRVLWDRTRRKMLPTPMKFHYVFNLRDLSRIFQGMLVVIPDIVKSPFDLVSLWKHECERVLSDKFVEDMDHAWFHETIIDVIRDNLGDELAEQNEEPQYYVDFLRELTEEDIDPEAEVIEQEEPKVYEPVPKDNNLKKLHTRLTGLMNQFNEQNKRLSMNLVLFQFAMEHIMRISRIIRTDRGNALLVGVGGSGKQSLTRLASFIAGYETFKLKITKTYGINQLLEDLCNLYKIAAHRGVTFLFTDNDVKDEQFLEYLNMILISGEIPGLFSKEDRDILMEELRPIAVKSQPNFMATPDNMYKFLINTVRDNLHVVLCFSPVGETLRERARKFPGLISGCNVNWFPSWPLEALHATAASFLSDFEIVHSGDQKKELVNYMCNAHEKVVSFTKQYFERFRRNTYVTPKSYLGFIESYKTIYTSKITEIKNMADTLNKGLSKLLQASKDVEKMKINLKEQEKNLEIAVRKADVLLTEVTKKKIIAEKDAAEVQVQADKLSADAAVIAEQKASAEKDLEAAKPALEKAEAALQNVNAKDLNVVKALGKPPPLVKLVMDGVIIIMRQNIIPIQVDQEFFENKKTKGRRVPLASWESAKKMMSDMNFIKKVKDFDKDSLDDETIELLYPYVSQPDFNFEAVCNSSQAVAGLCQWVVCMTEYFAIAKEVAPKRKRVREAEQELAAAMKKLNKAKGELAKKQAELDKMKAKLDEAMSEKKALEDDANRTKKRMESAEALINGLSGERDRWTEDSKRFDDRIRRLIGDVAIVATFLSYAGPFNQEFRAKLIEELAVKDLTERNIPMSDTVDVINFLTTPTQIGEWTLQSLPNDSHSQQNAIIMTKGSRFPLLIDPQGQGKTWIVNKEKDLEITSIQDKRFKMKLESCLTLGRPMLIEDVGEELDPMLDPVLEKQIVQKGKHLKIKLGDDEVNYDERFFLYITTKLPNPNYTPEIFARASVIDFTVTAKGLEDQLLSIVIIKEKNELEKKRQNLMNEIQNCKQIMADCEAELLDKLSNAKGQLVDDTELIDVLNKSQERAEEMKVKLSTASITEKEITEAREEFRPVATRGSVMYFVITELSLINVMYNISLKEFIRLFIESIENAPKDRNTQKRIQHVITATTYDIYKYVQRGLYEKDKKTYALLLALKINLRSNDISQAEFKFLLQGGAALNLNEVRKRPYDWLTDSVWLNINALIDIPQFKAIIHQLEQNEKAWKQYYDHAEPETIKDLPDGYKLSAFHRLLLIRTWRSDRTVKAASDYIEETLGKRFVNSIPLNLAETWKETTPITPVVCLLSQGTDLSGDIEQLAEEMKMPLNRISMGQGQAPQAHEYVKNGIANGGWVLLQNCHLGIDYLEVLEPLLMDLEEQFEKGEVDETFRIWITSEPTDRFPINLLQMSIKCSDDPPTGVKAGLMKSYTWINQQLLDKVDSNEWKQLLFTVCFVHSVLIERKKFGPLGWCVPYEFNSADLECSVLFLQRHMYEFDVKKMQWDTIRYMIGAVQYGGRITDDFDQRLLDTFCDKWINKKVFSSGFEFFKGYDVPLKQKVQEYRDYISENLPLFDHPEVFGLHGNAEITFNEMNANKVLGTILNVQPKQSSGGGGETRESVVLKIAESHLERLPEEYNMIKVRKQLNKTDPLTIFLKQEIQQMNRVIVKIKQTLEDLKLGIAGTIVMNTELQDALNYLYDAKVPPKWQKISWESPTLGYWFTDVIARSHQFTAWLEEGRPKIFWLSGFFNPLAFLTAIKQEATRAHTGWSLETVSLKTEVTKKDKDNIVIPKDAEGVYIHGIYLEGAAWDKKAGKLIDPSPKILFTELPVLHIVPVNIVRNETTNTNYQCPTYLNPKRTDLNYVFDIELKSDRETEFWVCRGVAALLSVR</sequence>
<dbReference type="GO" id="GO:0007018">
    <property type="term" value="P:microtubule-based movement"/>
    <property type="evidence" value="ECO:0007669"/>
    <property type="project" value="InterPro"/>
</dbReference>
<feature type="domain" description="AAA+ ATPase" evidence="16">
    <location>
        <begin position="1903"/>
        <end position="2040"/>
    </location>
</feature>
<dbReference type="SMART" id="SM00382">
    <property type="entry name" value="AAA"/>
    <property type="match status" value="2"/>
</dbReference>
<dbReference type="Pfam" id="PF12777">
    <property type="entry name" value="MT"/>
    <property type="match status" value="1"/>
</dbReference>
<dbReference type="InterPro" id="IPR042219">
    <property type="entry name" value="AAA_lid_11_sf"/>
</dbReference>
<dbReference type="InterPro" id="IPR035706">
    <property type="entry name" value="AAA_9"/>
</dbReference>
<dbReference type="InterPro" id="IPR042222">
    <property type="entry name" value="Dynein_2_N"/>
</dbReference>
<dbReference type="GO" id="GO:0005524">
    <property type="term" value="F:ATP binding"/>
    <property type="evidence" value="ECO:0007669"/>
    <property type="project" value="UniProtKB-KW"/>
</dbReference>